<feature type="region of interest" description="Disordered" evidence="1">
    <location>
        <begin position="49"/>
        <end position="68"/>
    </location>
</feature>
<dbReference type="EMBL" id="CAXAMN010014025">
    <property type="protein sequence ID" value="CAK9042331.1"/>
    <property type="molecule type" value="Genomic_DNA"/>
</dbReference>
<proteinExistence type="predicted"/>
<accession>A0ABP0LSZ1</accession>
<protein>
    <submittedName>
        <fullName evidence="2">Uncharacterized protein</fullName>
    </submittedName>
</protein>
<evidence type="ECO:0000313" key="2">
    <source>
        <dbReference type="EMBL" id="CAK9042331.1"/>
    </source>
</evidence>
<sequence>MSAKKSIQERFRRGEFEEGKFTQCGVQVEQHSDNSFSLLQEKYMTHTVSVPLSSERRKQRKEPTTDKEKKALRGVLGALSWHCNQVAFRFSAYVSLFLSEIANSTVETIIQVNALIHRMKDSSKEPMRIYPFDLNRVSLFAWSTAVDAEDILFLLRYQWSEMQGHEPHIRDPDSMARLTAGTLITDSRSVYDKLQRPYISPTGQSKKIDIELLALKNAQRETGLEIRWVNSQAMLANSLTKRGEDEQMNRFALESQEVEDVIRSKRSKPKDIEADKGKLGVWQAAGWVSHVRLRRLWAKETEREEGEAQSSEHRTCATEDGNWRYQRGQPSVDGHVKRRGPVGV</sequence>
<comment type="caution">
    <text evidence="2">The sequence shown here is derived from an EMBL/GenBank/DDBJ whole genome shotgun (WGS) entry which is preliminary data.</text>
</comment>
<feature type="region of interest" description="Disordered" evidence="1">
    <location>
        <begin position="300"/>
        <end position="344"/>
    </location>
</feature>
<dbReference type="Proteomes" id="UP001642484">
    <property type="component" value="Unassembled WGS sequence"/>
</dbReference>
<evidence type="ECO:0000256" key="1">
    <source>
        <dbReference type="SAM" id="MobiDB-lite"/>
    </source>
</evidence>
<name>A0ABP0LSZ1_9DINO</name>
<gene>
    <name evidence="2" type="ORF">CCMP2556_LOCUS22549</name>
</gene>
<organism evidence="2 3">
    <name type="scientific">Durusdinium trenchii</name>
    <dbReference type="NCBI Taxonomy" id="1381693"/>
    <lineage>
        <taxon>Eukaryota</taxon>
        <taxon>Sar</taxon>
        <taxon>Alveolata</taxon>
        <taxon>Dinophyceae</taxon>
        <taxon>Suessiales</taxon>
        <taxon>Symbiodiniaceae</taxon>
        <taxon>Durusdinium</taxon>
    </lineage>
</organism>
<keyword evidence="3" id="KW-1185">Reference proteome</keyword>
<reference evidence="2 3" key="1">
    <citation type="submission" date="2024-02" db="EMBL/GenBank/DDBJ databases">
        <authorList>
            <person name="Chen Y."/>
            <person name="Shah S."/>
            <person name="Dougan E. K."/>
            <person name="Thang M."/>
            <person name="Chan C."/>
        </authorList>
    </citation>
    <scope>NUCLEOTIDE SEQUENCE [LARGE SCALE GENOMIC DNA]</scope>
</reference>
<evidence type="ECO:0000313" key="3">
    <source>
        <dbReference type="Proteomes" id="UP001642484"/>
    </source>
</evidence>